<dbReference type="EMBL" id="BMAV01024895">
    <property type="protein sequence ID" value="GFS36991.1"/>
    <property type="molecule type" value="Genomic_DNA"/>
</dbReference>
<proteinExistence type="predicted"/>
<keyword evidence="2" id="KW-1185">Reference proteome</keyword>
<dbReference type="Proteomes" id="UP000886998">
    <property type="component" value="Unassembled WGS sequence"/>
</dbReference>
<protein>
    <submittedName>
        <fullName evidence="1">Uncharacterized protein</fullName>
    </submittedName>
</protein>
<comment type="caution">
    <text evidence="1">The sequence shown here is derived from an EMBL/GenBank/DDBJ whole genome shotgun (WGS) entry which is preliminary data.</text>
</comment>
<dbReference type="AlphaFoldDB" id="A0A8X6I9N8"/>
<accession>A0A8X6I9N8</accession>
<organism evidence="1 2">
    <name type="scientific">Trichonephila inaurata madagascariensis</name>
    <dbReference type="NCBI Taxonomy" id="2747483"/>
    <lineage>
        <taxon>Eukaryota</taxon>
        <taxon>Metazoa</taxon>
        <taxon>Ecdysozoa</taxon>
        <taxon>Arthropoda</taxon>
        <taxon>Chelicerata</taxon>
        <taxon>Arachnida</taxon>
        <taxon>Araneae</taxon>
        <taxon>Araneomorphae</taxon>
        <taxon>Entelegynae</taxon>
        <taxon>Araneoidea</taxon>
        <taxon>Nephilidae</taxon>
        <taxon>Trichonephila</taxon>
        <taxon>Trichonephila inaurata</taxon>
    </lineage>
</organism>
<sequence>MRWTLGENFLCRWKPCSPLRLAPFSWSKRASYCHHPMRSCAGHGKCKKSAYKIRTPVLQRADISNRKRNTVCF</sequence>
<evidence type="ECO:0000313" key="1">
    <source>
        <dbReference type="EMBL" id="GFS36991.1"/>
    </source>
</evidence>
<name>A0A8X6I9N8_9ARAC</name>
<reference evidence="1" key="1">
    <citation type="submission" date="2020-08" db="EMBL/GenBank/DDBJ databases">
        <title>Multicomponent nature underlies the extraordinary mechanical properties of spider dragline silk.</title>
        <authorList>
            <person name="Kono N."/>
            <person name="Nakamura H."/>
            <person name="Mori M."/>
            <person name="Yoshida Y."/>
            <person name="Ohtoshi R."/>
            <person name="Malay A.D."/>
            <person name="Moran D.A.P."/>
            <person name="Tomita M."/>
            <person name="Numata K."/>
            <person name="Arakawa K."/>
        </authorList>
    </citation>
    <scope>NUCLEOTIDE SEQUENCE</scope>
</reference>
<evidence type="ECO:0000313" key="2">
    <source>
        <dbReference type="Proteomes" id="UP000886998"/>
    </source>
</evidence>
<gene>
    <name evidence="1" type="ORF">TNIN_348141</name>
</gene>